<dbReference type="Pfam" id="PF00004">
    <property type="entry name" value="AAA"/>
    <property type="match status" value="1"/>
</dbReference>
<keyword evidence="1" id="KW-0547">Nucleotide-binding</keyword>
<feature type="compositionally biased region" description="Low complexity" evidence="4">
    <location>
        <begin position="125"/>
        <end position="143"/>
    </location>
</feature>
<evidence type="ECO:0000256" key="1">
    <source>
        <dbReference type="ARBA" id="ARBA00022741"/>
    </source>
</evidence>
<evidence type="ECO:0000259" key="5">
    <source>
        <dbReference type="SMART" id="SM00382"/>
    </source>
</evidence>
<evidence type="ECO:0000256" key="3">
    <source>
        <dbReference type="SAM" id="Coils"/>
    </source>
</evidence>
<feature type="coiled-coil region" evidence="3">
    <location>
        <begin position="885"/>
        <end position="912"/>
    </location>
</feature>
<organism evidence="6 7">
    <name type="scientific">Adineta ricciae</name>
    <name type="common">Rotifer</name>
    <dbReference type="NCBI Taxonomy" id="249248"/>
    <lineage>
        <taxon>Eukaryota</taxon>
        <taxon>Metazoa</taxon>
        <taxon>Spiralia</taxon>
        <taxon>Gnathifera</taxon>
        <taxon>Rotifera</taxon>
        <taxon>Eurotatoria</taxon>
        <taxon>Bdelloidea</taxon>
        <taxon>Adinetida</taxon>
        <taxon>Adinetidae</taxon>
        <taxon>Adineta</taxon>
    </lineage>
</organism>
<name>A0A814DH93_ADIRI</name>
<feature type="region of interest" description="Disordered" evidence="4">
    <location>
        <begin position="121"/>
        <end position="143"/>
    </location>
</feature>
<dbReference type="GO" id="GO:0016887">
    <property type="term" value="F:ATP hydrolysis activity"/>
    <property type="evidence" value="ECO:0007669"/>
    <property type="project" value="InterPro"/>
</dbReference>
<dbReference type="SMART" id="SM00382">
    <property type="entry name" value="AAA"/>
    <property type="match status" value="1"/>
</dbReference>
<dbReference type="PANTHER" id="PTHR23077:SF171">
    <property type="entry name" value="NUCLEAR VALOSIN-CONTAINING PROTEIN-LIKE"/>
    <property type="match status" value="1"/>
</dbReference>
<protein>
    <recommendedName>
        <fullName evidence="5">AAA+ ATPase domain-containing protein</fullName>
    </recommendedName>
</protein>
<dbReference type="PANTHER" id="PTHR23077">
    <property type="entry name" value="AAA-FAMILY ATPASE"/>
    <property type="match status" value="1"/>
</dbReference>
<feature type="domain" description="AAA+ ATPase" evidence="5">
    <location>
        <begin position="604"/>
        <end position="793"/>
    </location>
</feature>
<accession>A0A814DH93</accession>
<evidence type="ECO:0000256" key="2">
    <source>
        <dbReference type="ARBA" id="ARBA00022840"/>
    </source>
</evidence>
<evidence type="ECO:0000313" key="7">
    <source>
        <dbReference type="Proteomes" id="UP000663852"/>
    </source>
</evidence>
<feature type="region of interest" description="Disordered" evidence="4">
    <location>
        <begin position="508"/>
        <end position="552"/>
    </location>
</feature>
<feature type="coiled-coil region" evidence="3">
    <location>
        <begin position="555"/>
        <end position="589"/>
    </location>
</feature>
<dbReference type="Gene3D" id="3.40.50.300">
    <property type="entry name" value="P-loop containing nucleotide triphosphate hydrolases"/>
    <property type="match status" value="1"/>
</dbReference>
<keyword evidence="3" id="KW-0175">Coiled coil</keyword>
<dbReference type="CDD" id="cd19481">
    <property type="entry name" value="RecA-like_protease"/>
    <property type="match status" value="1"/>
</dbReference>
<dbReference type="SUPFAM" id="SSF52540">
    <property type="entry name" value="P-loop containing nucleoside triphosphate hydrolases"/>
    <property type="match status" value="1"/>
</dbReference>
<comment type="caution">
    <text evidence="6">The sequence shown here is derived from an EMBL/GenBank/DDBJ whole genome shotgun (WGS) entry which is preliminary data.</text>
</comment>
<evidence type="ECO:0000256" key="4">
    <source>
        <dbReference type="SAM" id="MobiDB-lite"/>
    </source>
</evidence>
<dbReference type="InterPro" id="IPR027417">
    <property type="entry name" value="P-loop_NTPase"/>
</dbReference>
<evidence type="ECO:0000313" key="6">
    <source>
        <dbReference type="EMBL" id="CAF0954656.1"/>
    </source>
</evidence>
<gene>
    <name evidence="6" type="ORF">EDS130_LOCUS12523</name>
</gene>
<dbReference type="OrthoDB" id="10057214at2759"/>
<dbReference type="AlphaFoldDB" id="A0A814DH93"/>
<dbReference type="GO" id="GO:0005524">
    <property type="term" value="F:ATP binding"/>
    <property type="evidence" value="ECO:0007669"/>
    <property type="project" value="UniProtKB-KW"/>
</dbReference>
<dbReference type="InterPro" id="IPR003959">
    <property type="entry name" value="ATPase_AAA_core"/>
</dbReference>
<dbReference type="Proteomes" id="UP000663852">
    <property type="component" value="Unassembled WGS sequence"/>
</dbReference>
<dbReference type="InterPro" id="IPR050168">
    <property type="entry name" value="AAA_ATPase_domain"/>
</dbReference>
<dbReference type="InterPro" id="IPR003593">
    <property type="entry name" value="AAA+_ATPase"/>
</dbReference>
<keyword evidence="2" id="KW-0067">ATP-binding</keyword>
<dbReference type="EMBL" id="CAJNOJ010000048">
    <property type="protein sequence ID" value="CAF0954656.1"/>
    <property type="molecule type" value="Genomic_DNA"/>
</dbReference>
<sequence>MSSEFHSFIDYVSLRRSDDDDIEYDTDRMDEIRKRFEELYEGKNIDDGCERRDTLEILMTELKIINDEPNFKYLDLVVRQESDDGIKIELGQIFQPSTEMSDPIDSFRNVTTTPPVSELPITVESSSTPSAAATTTTTGPATTPAEKTEIIDDVICIIHQKSLPRDEIQDFFREFLFLKVQPPQQQSIPPEFDGEAHELDKGTMLDLFIRQQMLDRDLITFVSPRSRFRLVDPISLTDEFDSWIFDHFHGLMDLWLAIDLTNQRKFPEKWKLSATANIKYAIVEQLPSADAEQTRKHIERPSTKQLEGFIRDICQIEDNGLADVWLKALRKKENIETYAHLANLNQQEWEKIDELPMNALKIIKFYVDREKQMTEEHKKKKVAGTNTTQNDSYSKSELRANLHMIKLYFARQVEDQEGVPTLPRLEKFCVQTAFKEMRDEGYEDDGLFDEMQLFFQPLTITDDELSIDAAIISSVLQAEFTKMDHLRNEINTLNDKLESKKTELKATQNEYTDLETQRNESVDFNSKRPPPSNFQERADRAQERTEKDKTWKKTKGDYTKKIQNLEDNIKVIETSIATFQKELDEVKKTSESHKTKIDQRLVKPHRGFIMYGPPGTGKSVIMSKLAKKIGIAMLGPPLAAGELERPYVGQSEAIILSLCIRGNRLPHLMCCVSIDEIDSLAPRRDEDSSEGKVAKISVLLSVIEGIKDVPNLMFFSATNRLHMMDEAFLRRMSGKFFVGRPSSSSRKKILKSIPDHIIKPEIRENLAIATTNFSGAALSALRSAITVHDIAVRRVKPNYEMQESEALLLADKVAQQFQLFLGLDTLPRLILQNLYARQQSSSRRVQTQRVGLLDEYRFTGKIIISLEKKERCVRIEGIRTEDDELYITEDNLNDTEQNLQQLLERITSYGNDRNVQLLQLIDLNLLSSKGAYEEKKIFETLKERYDECIAYKRSMIVYDLDSLIGVNRSESESSMGTSISSSVVNQSIYTYVVSRFREAKLEASQENKNEVNERWAIAVSRDQFLLKKFAADVNFTLTEDQEREQEEEERRSKVPIFCAKCRDYYLETENKMGACTYHDGFVYDNLSDILDKYTPSKAIQMLNKEEAAPSSDAAQKDQADRRKTRLKYICCSATLQVGSGFNGCRKGEHNFGDEDEKRQHAGMKKKDLISKWEEVCFYSDDNCQAHDELMNSRGSP</sequence>
<proteinExistence type="predicted"/>
<feature type="compositionally biased region" description="Basic and acidic residues" evidence="4">
    <location>
        <begin position="536"/>
        <end position="552"/>
    </location>
</feature>
<reference evidence="6" key="1">
    <citation type="submission" date="2021-02" db="EMBL/GenBank/DDBJ databases">
        <authorList>
            <person name="Nowell W R."/>
        </authorList>
    </citation>
    <scope>NUCLEOTIDE SEQUENCE</scope>
</reference>